<feature type="region of interest" description="Disordered" evidence="2">
    <location>
        <begin position="182"/>
        <end position="214"/>
    </location>
</feature>
<evidence type="ECO:0000313" key="5">
    <source>
        <dbReference type="Proteomes" id="UP001497516"/>
    </source>
</evidence>
<proteinExistence type="predicted"/>
<evidence type="ECO:0000313" key="4">
    <source>
        <dbReference type="EMBL" id="CAL1390264.1"/>
    </source>
</evidence>
<reference evidence="4 5" key="1">
    <citation type="submission" date="2024-04" db="EMBL/GenBank/DDBJ databases">
        <authorList>
            <person name="Fracassetti M."/>
        </authorList>
    </citation>
    <scope>NUCLEOTIDE SEQUENCE [LARGE SCALE GENOMIC DNA]</scope>
</reference>
<keyword evidence="5" id="KW-1185">Reference proteome</keyword>
<feature type="compositionally biased region" description="Basic residues" evidence="2">
    <location>
        <begin position="200"/>
        <end position="209"/>
    </location>
</feature>
<dbReference type="Proteomes" id="UP001497516">
    <property type="component" value="Chromosome 5"/>
</dbReference>
<dbReference type="GO" id="GO:0008270">
    <property type="term" value="F:zinc ion binding"/>
    <property type="evidence" value="ECO:0007669"/>
    <property type="project" value="UniProtKB-KW"/>
</dbReference>
<keyword evidence="1" id="KW-0862">Zinc</keyword>
<dbReference type="SMART" id="SM00343">
    <property type="entry name" value="ZnF_C2HC"/>
    <property type="match status" value="1"/>
</dbReference>
<sequence>MEFYLRGQKLWEIITIPPPKDEKLLEDWKQKADKIMYILAVTTEDQFLPRFKESKSPKEDWDTLSTIFARTNEARLQRLENELMALSQETLTIGQFFNKVKNVCAEISKLDSENPISEARTRRIIIRGLRPEFKGIVTATRGWSKEPTLAELENLLANEEILDDKMSKASIKEEEKALFSKSKDSNGGEKAFASTSGQKGFKKNQKWNKKGGNYRGGAQKNYNHCYKGGDGKDRKEHDRENGNCYICHKKGHLARDCWQKGRRKRCNFFQGGRVVVTANNSKLPITHIGETLITPRFGDQQVELSNVYHVPGMRKNLMSVSQLTASGQKLESVYVMSAEAAYVDKTRRNETTSLWHARLGHVGYQKLKVMMKKSMLKGLPQLDIRDDIVYVRCQSSPTSRLKGDGGEVAREVY</sequence>
<name>A0AAV2EWW5_9ROSI</name>
<evidence type="ECO:0000256" key="1">
    <source>
        <dbReference type="PROSITE-ProRule" id="PRU00047"/>
    </source>
</evidence>
<dbReference type="InterPro" id="IPR001878">
    <property type="entry name" value="Znf_CCHC"/>
</dbReference>
<accession>A0AAV2EWW5</accession>
<dbReference type="InterPro" id="IPR025724">
    <property type="entry name" value="GAG-pre-integrase_dom"/>
</dbReference>
<keyword evidence="1" id="KW-0479">Metal-binding</keyword>
<dbReference type="InterPro" id="IPR036875">
    <property type="entry name" value="Znf_CCHC_sf"/>
</dbReference>
<dbReference type="SUPFAM" id="SSF57756">
    <property type="entry name" value="Retrovirus zinc finger-like domains"/>
    <property type="match status" value="1"/>
</dbReference>
<dbReference type="PROSITE" id="PS50158">
    <property type="entry name" value="ZF_CCHC"/>
    <property type="match status" value="1"/>
</dbReference>
<feature type="domain" description="CCHC-type" evidence="3">
    <location>
        <begin position="244"/>
        <end position="257"/>
    </location>
</feature>
<evidence type="ECO:0000256" key="2">
    <source>
        <dbReference type="SAM" id="MobiDB-lite"/>
    </source>
</evidence>
<dbReference type="Gene3D" id="4.10.60.10">
    <property type="entry name" value="Zinc finger, CCHC-type"/>
    <property type="match status" value="1"/>
</dbReference>
<dbReference type="Pfam" id="PF13976">
    <property type="entry name" value="gag_pre-integrs"/>
    <property type="match status" value="1"/>
</dbReference>
<dbReference type="PANTHER" id="PTHR47481">
    <property type="match status" value="1"/>
</dbReference>
<dbReference type="EMBL" id="OZ034818">
    <property type="protein sequence ID" value="CAL1390264.1"/>
    <property type="molecule type" value="Genomic_DNA"/>
</dbReference>
<dbReference type="Pfam" id="PF14223">
    <property type="entry name" value="Retrotran_gag_2"/>
    <property type="match status" value="1"/>
</dbReference>
<dbReference type="GO" id="GO:0003676">
    <property type="term" value="F:nucleic acid binding"/>
    <property type="evidence" value="ECO:0007669"/>
    <property type="project" value="InterPro"/>
</dbReference>
<gene>
    <name evidence="4" type="ORF">LTRI10_LOCUS31061</name>
</gene>
<evidence type="ECO:0000259" key="3">
    <source>
        <dbReference type="PROSITE" id="PS50158"/>
    </source>
</evidence>
<organism evidence="4 5">
    <name type="scientific">Linum trigynum</name>
    <dbReference type="NCBI Taxonomy" id="586398"/>
    <lineage>
        <taxon>Eukaryota</taxon>
        <taxon>Viridiplantae</taxon>
        <taxon>Streptophyta</taxon>
        <taxon>Embryophyta</taxon>
        <taxon>Tracheophyta</taxon>
        <taxon>Spermatophyta</taxon>
        <taxon>Magnoliopsida</taxon>
        <taxon>eudicotyledons</taxon>
        <taxon>Gunneridae</taxon>
        <taxon>Pentapetalae</taxon>
        <taxon>rosids</taxon>
        <taxon>fabids</taxon>
        <taxon>Malpighiales</taxon>
        <taxon>Linaceae</taxon>
        <taxon>Linum</taxon>
    </lineage>
</organism>
<dbReference type="AlphaFoldDB" id="A0AAV2EWW5"/>
<dbReference type="Pfam" id="PF22936">
    <property type="entry name" value="Pol_BBD"/>
    <property type="match status" value="1"/>
</dbReference>
<keyword evidence="1" id="KW-0863">Zinc-finger</keyword>
<dbReference type="InterPro" id="IPR054722">
    <property type="entry name" value="PolX-like_BBD"/>
</dbReference>
<protein>
    <recommendedName>
        <fullName evidence="3">CCHC-type domain-containing protein</fullName>
    </recommendedName>
</protein>
<dbReference type="PANTHER" id="PTHR47481:SF36">
    <property type="entry name" value="CCHC-TYPE DOMAIN-CONTAINING PROTEIN"/>
    <property type="match status" value="1"/>
</dbReference>